<protein>
    <submittedName>
        <fullName evidence="2">Unannotated protein</fullName>
    </submittedName>
</protein>
<accession>A0A6J6J0H3</accession>
<dbReference type="AlphaFoldDB" id="A0A6J6J0H3"/>
<feature type="region of interest" description="Disordered" evidence="1">
    <location>
        <begin position="39"/>
        <end position="73"/>
    </location>
</feature>
<reference evidence="2" key="1">
    <citation type="submission" date="2020-05" db="EMBL/GenBank/DDBJ databases">
        <authorList>
            <person name="Chiriac C."/>
            <person name="Salcher M."/>
            <person name="Ghai R."/>
            <person name="Kavagutti S V."/>
        </authorList>
    </citation>
    <scope>NUCLEOTIDE SEQUENCE</scope>
</reference>
<organism evidence="2">
    <name type="scientific">freshwater metagenome</name>
    <dbReference type="NCBI Taxonomy" id="449393"/>
    <lineage>
        <taxon>unclassified sequences</taxon>
        <taxon>metagenomes</taxon>
        <taxon>ecological metagenomes</taxon>
    </lineage>
</organism>
<proteinExistence type="predicted"/>
<evidence type="ECO:0000256" key="1">
    <source>
        <dbReference type="SAM" id="MobiDB-lite"/>
    </source>
</evidence>
<evidence type="ECO:0000313" key="2">
    <source>
        <dbReference type="EMBL" id="CAB4630195.1"/>
    </source>
</evidence>
<dbReference type="EMBL" id="CAEZVK010000057">
    <property type="protein sequence ID" value="CAB4630195.1"/>
    <property type="molecule type" value="Genomic_DNA"/>
</dbReference>
<sequence>MATVHGTTEPAIAAGVVPAWPCASVNRIISGGAVSPAASLEAVNEHDGASNGDPEQIQPAEFDDHAENRRAGSKFESVTAGVRVEPLNHDICIACAGVSATAGVIDRPAVNAVASIVP</sequence>
<gene>
    <name evidence="2" type="ORF">UFOPK2000_00666</name>
</gene>
<name>A0A6J6J0H3_9ZZZZ</name>